<proteinExistence type="predicted"/>
<keyword evidence="1" id="KW-0732">Signal</keyword>
<organism evidence="2">
    <name type="scientific">Medicago truncatula</name>
    <name type="common">Barrel medic</name>
    <name type="synonym">Medicago tribuloides</name>
    <dbReference type="NCBI Taxonomy" id="3880"/>
    <lineage>
        <taxon>Eukaryota</taxon>
        <taxon>Viridiplantae</taxon>
        <taxon>Streptophyta</taxon>
        <taxon>Embryophyta</taxon>
        <taxon>Tracheophyta</taxon>
        <taxon>Spermatophyta</taxon>
        <taxon>Magnoliopsida</taxon>
        <taxon>eudicotyledons</taxon>
        <taxon>Gunneridae</taxon>
        <taxon>Pentapetalae</taxon>
        <taxon>rosids</taxon>
        <taxon>fabids</taxon>
        <taxon>Fabales</taxon>
        <taxon>Fabaceae</taxon>
        <taxon>Papilionoideae</taxon>
        <taxon>50 kb inversion clade</taxon>
        <taxon>NPAAA clade</taxon>
        <taxon>Hologalegina</taxon>
        <taxon>IRL clade</taxon>
        <taxon>Trifolieae</taxon>
        <taxon>Medicago</taxon>
    </lineage>
</organism>
<sequence>MCNTACRNFLLPVHNLFVVGGCLCSGCSEIDSDFISVSILLHFRWVHGRKKNSGLTNFATHKLVCIH</sequence>
<evidence type="ECO:0000313" key="2">
    <source>
        <dbReference type="EMBL" id="RHN58984.1"/>
    </source>
</evidence>
<feature type="chain" id="PRO_5017350219" description="Transmembrane protein" evidence="1">
    <location>
        <begin position="25"/>
        <end position="67"/>
    </location>
</feature>
<gene>
    <name evidence="2" type="ORF">MtrunA17_Chr4g0008391</name>
</gene>
<protein>
    <recommendedName>
        <fullName evidence="3">Transmembrane protein</fullName>
    </recommendedName>
</protein>
<name>A0A396I444_MEDTR</name>
<dbReference type="AlphaFoldDB" id="A0A396I444"/>
<evidence type="ECO:0008006" key="3">
    <source>
        <dbReference type="Google" id="ProtNLM"/>
    </source>
</evidence>
<dbReference type="PROSITE" id="PS51257">
    <property type="entry name" value="PROKAR_LIPOPROTEIN"/>
    <property type="match status" value="1"/>
</dbReference>
<evidence type="ECO:0000256" key="1">
    <source>
        <dbReference type="SAM" id="SignalP"/>
    </source>
</evidence>
<accession>A0A396I444</accession>
<dbReference type="Proteomes" id="UP000265566">
    <property type="component" value="Chromosome 4"/>
</dbReference>
<dbReference type="Gramene" id="rna20962">
    <property type="protein sequence ID" value="RHN58984.1"/>
    <property type="gene ID" value="gene20962"/>
</dbReference>
<dbReference type="EMBL" id="PSQE01000004">
    <property type="protein sequence ID" value="RHN58984.1"/>
    <property type="molecule type" value="Genomic_DNA"/>
</dbReference>
<reference evidence="2" key="1">
    <citation type="journal article" date="2018" name="Nat. Plants">
        <title>Whole-genome landscape of Medicago truncatula symbiotic genes.</title>
        <authorList>
            <person name="Pecrix Y."/>
            <person name="Gamas P."/>
            <person name="Carrere S."/>
        </authorList>
    </citation>
    <scope>NUCLEOTIDE SEQUENCE</scope>
    <source>
        <tissue evidence="2">Leaves</tissue>
    </source>
</reference>
<feature type="signal peptide" evidence="1">
    <location>
        <begin position="1"/>
        <end position="24"/>
    </location>
</feature>
<comment type="caution">
    <text evidence="2">The sequence shown here is derived from an EMBL/GenBank/DDBJ whole genome shotgun (WGS) entry which is preliminary data.</text>
</comment>